<dbReference type="Proteomes" id="UP000001492">
    <property type="component" value="Chromosome 1"/>
</dbReference>
<protein>
    <submittedName>
        <fullName evidence="1">Uncharacterized protein</fullName>
    </submittedName>
</protein>
<dbReference type="HOGENOM" id="CLU_686621_0_0_5"/>
<dbReference type="eggNOG" id="ENOG502ZBEQ">
    <property type="taxonomic scope" value="Bacteria"/>
</dbReference>
<dbReference type="AlphaFoldDB" id="E8RRD1"/>
<proteinExistence type="predicted"/>
<dbReference type="STRING" id="573065.Astex_0635"/>
<dbReference type="EMBL" id="CP002395">
    <property type="protein sequence ID" value="ADU12322.1"/>
    <property type="molecule type" value="Genomic_DNA"/>
</dbReference>
<gene>
    <name evidence="1" type="ordered locus">Astex_0635</name>
</gene>
<reference evidence="2" key="1">
    <citation type="submission" date="2010-12" db="EMBL/GenBank/DDBJ databases">
        <title>Complete sequence of chromosome 1 of Asticcacaulis excentricus CB 48.</title>
        <authorList>
            <consortium name="US DOE Joint Genome Institute"/>
            <person name="Lucas S."/>
            <person name="Copeland A."/>
            <person name="Lapidus A."/>
            <person name="Cheng J.-F."/>
            <person name="Bruce D."/>
            <person name="Goodwin L."/>
            <person name="Pitluck S."/>
            <person name="Teshima H."/>
            <person name="Davenport K."/>
            <person name="Detter J.C."/>
            <person name="Han C."/>
            <person name="Tapia R."/>
            <person name="Land M."/>
            <person name="Hauser L."/>
            <person name="Jeffries C."/>
            <person name="Kyrpides N."/>
            <person name="Ivanova N."/>
            <person name="Ovchinnikova G."/>
            <person name="Brun Y.V."/>
            <person name="Woyke T."/>
        </authorList>
    </citation>
    <scope>NUCLEOTIDE SEQUENCE [LARGE SCALE GENOMIC DNA]</scope>
    <source>
        <strain evidence="2">ATCC 15261 / DSM 4724 / KCTC 12464 / NCIMB 9791 / VKM B-1370 / CB 48</strain>
    </source>
</reference>
<name>E8RRD1_ASTEC</name>
<organism evidence="1 2">
    <name type="scientific">Asticcacaulis excentricus (strain ATCC 15261 / DSM 4724 / KCTC 12464 / NCIMB 9791 / VKM B-1370 / CB 48)</name>
    <dbReference type="NCBI Taxonomy" id="573065"/>
    <lineage>
        <taxon>Bacteria</taxon>
        <taxon>Pseudomonadati</taxon>
        <taxon>Pseudomonadota</taxon>
        <taxon>Alphaproteobacteria</taxon>
        <taxon>Caulobacterales</taxon>
        <taxon>Caulobacteraceae</taxon>
        <taxon>Asticcacaulis</taxon>
    </lineage>
</organism>
<evidence type="ECO:0000313" key="1">
    <source>
        <dbReference type="EMBL" id="ADU12322.1"/>
    </source>
</evidence>
<dbReference type="KEGG" id="aex:Astex_0635"/>
<evidence type="ECO:0000313" key="2">
    <source>
        <dbReference type="Proteomes" id="UP000001492"/>
    </source>
</evidence>
<sequence>MVSTARRNYKMTRGPDQANRVIREYRNLANLGQTAASTRVLNLSRVYRLHHKDEDYGDNPFFQSSLLNRCIILKHTLRLNERHFYHGTRRTVTKIILPYDHFDLRLGASSIFINQIGFEQLARDYLSISDFDKNPDIKILRRLDQLPSLDPFLVRETLARNGHRPAGIYLRLSPADLSRMMQFTSSEIERLVNTALGDHYVGASMKLGNKILSDQLDRELWPLKETFRMSDTEFAEGVFAWRGFLYYKWRYLELQDRLREVLAGIGTYQPFGVSDERVTDYILSARLRLARGMARALNQAYDVLKIYDMAYADLVSHNKPGPFKRFLLNGSGLFTELGEIIGTLDHIAAFWSFRMNRAIQSGKPMKPVEYADVLMDFESGLNYLFEDRPSFSVTTSGFLRASIPAG</sequence>
<accession>E8RRD1</accession>
<keyword evidence="2" id="KW-1185">Reference proteome</keyword>